<evidence type="ECO:0000313" key="5">
    <source>
        <dbReference type="Proteomes" id="UP000195437"/>
    </source>
</evidence>
<evidence type="ECO:0000256" key="1">
    <source>
        <dbReference type="SAM" id="MobiDB-lite"/>
    </source>
</evidence>
<proteinExistence type="predicted"/>
<accession>A0A1Y0ISN1</accession>
<dbReference type="RefSeq" id="WP_087458953.1">
    <property type="nucleotide sequence ID" value="NZ_CP021434.1"/>
</dbReference>
<dbReference type="Pfam" id="PF14028">
    <property type="entry name" value="Lant_dehydr_C"/>
    <property type="match status" value="1"/>
</dbReference>
<feature type="domain" description="Lantibiotic dehydratase N-terminal" evidence="2">
    <location>
        <begin position="66"/>
        <end position="718"/>
    </location>
</feature>
<gene>
    <name evidence="4" type="ORF">CBW65_23330</name>
</gene>
<dbReference type="AlphaFoldDB" id="A0A1Y0ISN1"/>
<evidence type="ECO:0000259" key="2">
    <source>
        <dbReference type="Pfam" id="PF04738"/>
    </source>
</evidence>
<protein>
    <recommendedName>
        <fullName evidence="6">Lantibiotic dehydratase</fullName>
    </recommendedName>
</protein>
<feature type="compositionally biased region" description="Basic and acidic residues" evidence="1">
    <location>
        <begin position="413"/>
        <end position="424"/>
    </location>
</feature>
<keyword evidence="5" id="KW-1185">Reference proteome</keyword>
<organism evidence="4 5">
    <name type="scientific">Tumebacillus avium</name>
    <dbReference type="NCBI Taxonomy" id="1903704"/>
    <lineage>
        <taxon>Bacteria</taxon>
        <taxon>Bacillati</taxon>
        <taxon>Bacillota</taxon>
        <taxon>Bacilli</taxon>
        <taxon>Bacillales</taxon>
        <taxon>Alicyclobacillaceae</taxon>
        <taxon>Tumebacillus</taxon>
    </lineage>
</organism>
<dbReference type="KEGG" id="tum:CBW65_23330"/>
<evidence type="ECO:0000313" key="4">
    <source>
        <dbReference type="EMBL" id="ARU63618.1"/>
    </source>
</evidence>
<dbReference type="OrthoDB" id="1273722at2"/>
<dbReference type="InterPro" id="IPR006827">
    <property type="entry name" value="Lant_deHydtase_N"/>
</dbReference>
<dbReference type="EMBL" id="CP021434">
    <property type="protein sequence ID" value="ARU63618.1"/>
    <property type="molecule type" value="Genomic_DNA"/>
</dbReference>
<feature type="region of interest" description="Disordered" evidence="1">
    <location>
        <begin position="402"/>
        <end position="424"/>
    </location>
</feature>
<sequence length="1063" mass="119763">MNSTSTKQQTPTLEKSLFRPLDFFMLRSPVLSLELFQQLFPQDAAHAVDLRADSVAKLAELAQEGMIREAIAIASPSLLNSLANLTHTSDPRKQDQAVKGFLRYLLRMMSRPTPFGLFSGVTTGTFAERAQLSVHQALRHQKRARPDMEWLLKVIESIEADNAVVLQLKVRSNTMISLDGSRAKLPYVTRYGQRDDQGRISMDTVSVRATPVLHRVLEETAEPIVLAELLAKLAAEFQAPQETVQTFLLTLFRQEYLISELRPPTTITSPFDYLLERIASLQGVEELRAKLLAIADKLAVYDSLPIGEGDTLFLELVAEMKALGDVKNPLQVDLALSRDQLTLPSAAAEEAAKAASVLFRLSGTRVGYPSWDGYRTEFMEKYGPYREIPLLELLDEDRGLGAPAGYENPASRRRQETQKRSEETKKRLALQTNWLAKALAQGAIEVELTDEMIAELGNDVQTAKLPSSMEMYFTLAATSHAALEEGDFRLHVGPMAGSDGAGRTFGRFVDLLPEASREQLASVQEAEQRLAPDALLVEVAFLPSAGRATNVVLTDHCRPYEMAMGTNSSKDAAHTLPVSDLVVGCTDDGLYLKSRSLGKQVIPKAGHMLNPRHSPNLYRFLREIASEHQLMWQPFRWEVMDHAPFLPRVRYGRTVLLPAAWQLSESTSDLRKNMQDAEWQASFSLWRATWKVPRYVYLLEADNRILLDLDHPLHLEILQKEFSKNEVKLIEMGAGFDELCIDSPDGLLLNEVVIPLIKADDASGSRLRMSSRPSIPAQERLALPGGSWLFVKLYGVSARQEELIGGQMREFCRDVQDKGLVHKSYFMRYVDDGPHIRLRFQGEPQRIGAELMPRLHHWALELQKEGLISHLTFDTYDPEIERYGGPQLMKTVESLFAADSIATAQWLFGKRFQKMSLTLDQVGAVSVIDYLENFGLSFSEAFRWLDMRFPHKEQQEAFRRDRKLLMSIANSADDWGGLRAHPEGEAIYAGLQLRRDAVRRYAEEVRATGSAGELYNDPNNIIASVIHLHLNRLLGTDRKREKGIMVLARHSLNALRHFREESR</sequence>
<evidence type="ECO:0008006" key="6">
    <source>
        <dbReference type="Google" id="ProtNLM"/>
    </source>
</evidence>
<dbReference type="NCBIfam" id="TIGR03891">
    <property type="entry name" value="thiopep_ocin"/>
    <property type="match status" value="1"/>
</dbReference>
<name>A0A1Y0ISN1_9BACL</name>
<reference evidence="5" key="1">
    <citation type="submission" date="2017-05" db="EMBL/GenBank/DDBJ databases">
        <authorList>
            <person name="Sung H."/>
        </authorList>
    </citation>
    <scope>NUCLEOTIDE SEQUENCE [LARGE SCALE GENOMIC DNA]</scope>
    <source>
        <strain evidence="5">AR23208</strain>
    </source>
</reference>
<dbReference type="InterPro" id="IPR023809">
    <property type="entry name" value="Thiopep_bacteriocin_synth_dom"/>
</dbReference>
<evidence type="ECO:0000259" key="3">
    <source>
        <dbReference type="Pfam" id="PF14028"/>
    </source>
</evidence>
<dbReference type="Proteomes" id="UP000195437">
    <property type="component" value="Chromosome"/>
</dbReference>
<dbReference type="Pfam" id="PF04738">
    <property type="entry name" value="Lant_dehydr_N"/>
    <property type="match status" value="1"/>
</dbReference>
<feature type="domain" description="Thiopeptide-type bacteriocin biosynthesis" evidence="3">
    <location>
        <begin position="788"/>
        <end position="1051"/>
    </location>
</feature>